<keyword evidence="1" id="KW-0472">Membrane</keyword>
<feature type="transmembrane region" description="Helical" evidence="1">
    <location>
        <begin position="286"/>
        <end position="306"/>
    </location>
</feature>
<name>A0ABX1G8M8_9MICC</name>
<keyword evidence="1" id="KW-0812">Transmembrane</keyword>
<evidence type="ECO:0000313" key="2">
    <source>
        <dbReference type="EMBL" id="NKG22066.1"/>
    </source>
</evidence>
<keyword evidence="3" id="KW-1185">Reference proteome</keyword>
<gene>
    <name evidence="2" type="ORF">HED64_15305</name>
</gene>
<feature type="transmembrane region" description="Helical" evidence="1">
    <location>
        <begin position="357"/>
        <end position="375"/>
    </location>
</feature>
<organism evidence="2 3">
    <name type="scientific">Paeniglutamicibacter terrestris</name>
    <dbReference type="NCBI Taxonomy" id="2723403"/>
    <lineage>
        <taxon>Bacteria</taxon>
        <taxon>Bacillati</taxon>
        <taxon>Actinomycetota</taxon>
        <taxon>Actinomycetes</taxon>
        <taxon>Micrococcales</taxon>
        <taxon>Micrococcaceae</taxon>
        <taxon>Paeniglutamicibacter</taxon>
    </lineage>
</organism>
<evidence type="ECO:0000313" key="3">
    <source>
        <dbReference type="Proteomes" id="UP000746595"/>
    </source>
</evidence>
<dbReference type="Proteomes" id="UP000746595">
    <property type="component" value="Unassembled WGS sequence"/>
</dbReference>
<feature type="transmembrane region" description="Helical" evidence="1">
    <location>
        <begin position="318"/>
        <end position="345"/>
    </location>
</feature>
<protein>
    <submittedName>
        <fullName evidence="2">Uncharacterized protein</fullName>
    </submittedName>
</protein>
<keyword evidence="1" id="KW-1133">Transmembrane helix</keyword>
<feature type="transmembrane region" description="Helical" evidence="1">
    <location>
        <begin position="198"/>
        <end position="219"/>
    </location>
</feature>
<comment type="caution">
    <text evidence="2">The sequence shown here is derived from an EMBL/GenBank/DDBJ whole genome shotgun (WGS) entry which is preliminary data.</text>
</comment>
<sequence>MSTLGAWNTKMRRRNRWVQQMNSRFDQLQVIATEVKEGNPADITVPGQQVAFSGLDKGIEKHLVKGRALSGDRRWLPGAAGNIAAGPALERMHAIEDLLLRRGNDAYMIGHLPTIHASARAHLAANDPLRIRLEKILQDRSVITQAGNLAAAAAALPDLVPVPVPVPALDDETRSNLVSVSEAAHRAYQVEYAKLRNFVRIIWTSIGILVMLTVALGFVGSQFHTVLSPCFVDTEPTKVICLSLETTVVLPADNPEATAAEKVDSEKQNAAVMTEAKNSSTSNHDIFLIEFIGLVAAAISGASSLRRVSGSSTPYNPAIALAFIKLPIGALTAVLGLMLLSGGIIPGLTALDTSGQILAWAIIFGASQQLFMGLVDQKAKTVLDNVGSNEATDSVRPATA</sequence>
<reference evidence="2 3" key="1">
    <citation type="submission" date="2020-04" db="EMBL/GenBank/DDBJ databases">
        <title>Paeniglutamicibacter sp. ANT13_2, a novel actinomycete isolated from sediment in Antarctica.</title>
        <authorList>
            <person name="Sakdapetsiri C."/>
            <person name="Pinyakong O."/>
        </authorList>
    </citation>
    <scope>NUCLEOTIDE SEQUENCE [LARGE SCALE GENOMIC DNA]</scope>
    <source>
        <strain evidence="2 3">ANT13_2</strain>
    </source>
</reference>
<accession>A0ABX1G8M8</accession>
<dbReference type="RefSeq" id="WP_168152857.1">
    <property type="nucleotide sequence ID" value="NZ_JAAWVT010000008.1"/>
</dbReference>
<dbReference type="EMBL" id="JAAWVT010000008">
    <property type="protein sequence ID" value="NKG22066.1"/>
    <property type="molecule type" value="Genomic_DNA"/>
</dbReference>
<proteinExistence type="predicted"/>
<evidence type="ECO:0000256" key="1">
    <source>
        <dbReference type="SAM" id="Phobius"/>
    </source>
</evidence>